<keyword evidence="7" id="KW-1185">Reference proteome</keyword>
<gene>
    <name evidence="6" type="ORF">J5W02_13900</name>
</gene>
<evidence type="ECO:0000256" key="4">
    <source>
        <dbReference type="RuleBase" id="RU362026"/>
    </source>
</evidence>
<dbReference type="EMBL" id="JAGFNZ010000006">
    <property type="protein sequence ID" value="MBW7573903.1"/>
    <property type="molecule type" value="Genomic_DNA"/>
</dbReference>
<keyword evidence="3" id="KW-0680">Restriction system</keyword>
<dbReference type="InterPro" id="IPR001091">
    <property type="entry name" value="RM_Methyltransferase"/>
</dbReference>
<evidence type="ECO:0000256" key="1">
    <source>
        <dbReference type="ARBA" id="ARBA00022603"/>
    </source>
</evidence>
<organism evidence="6 7">
    <name type="scientific">Caproiciproducens faecalis</name>
    <dbReference type="NCBI Taxonomy" id="2820301"/>
    <lineage>
        <taxon>Bacteria</taxon>
        <taxon>Bacillati</taxon>
        <taxon>Bacillota</taxon>
        <taxon>Clostridia</taxon>
        <taxon>Eubacteriales</taxon>
        <taxon>Acutalibacteraceae</taxon>
        <taxon>Caproiciproducens</taxon>
    </lineage>
</organism>
<comment type="similarity">
    <text evidence="4">Belongs to the N(4)/N(6)-methyltransferase family.</text>
</comment>
<dbReference type="Pfam" id="PF01555">
    <property type="entry name" value="N6_N4_Mtase"/>
    <property type="match status" value="1"/>
</dbReference>
<evidence type="ECO:0000313" key="6">
    <source>
        <dbReference type="EMBL" id="MBW7573903.1"/>
    </source>
</evidence>
<dbReference type="PRINTS" id="PR00508">
    <property type="entry name" value="S21N4MTFRASE"/>
</dbReference>
<comment type="caution">
    <text evidence="6">The sequence shown here is derived from an EMBL/GenBank/DDBJ whole genome shotgun (WGS) entry which is preliminary data.</text>
</comment>
<reference evidence="6 7" key="1">
    <citation type="submission" date="2021-03" db="EMBL/GenBank/DDBJ databases">
        <title>Caproiciproducens sp. nov. isolated from feces of cow.</title>
        <authorList>
            <person name="Choi J.-Y."/>
        </authorList>
    </citation>
    <scope>NUCLEOTIDE SEQUENCE [LARGE SCALE GENOMIC DNA]</scope>
    <source>
        <strain evidence="6 7">AGMB10547</strain>
    </source>
</reference>
<feature type="domain" description="DNA methylase N-4/N-6" evidence="5">
    <location>
        <begin position="9"/>
        <end position="222"/>
    </location>
</feature>
<evidence type="ECO:0000313" key="7">
    <source>
        <dbReference type="Proteomes" id="UP000719942"/>
    </source>
</evidence>
<dbReference type="EC" id="2.1.1.-" evidence="4"/>
<evidence type="ECO:0000256" key="3">
    <source>
        <dbReference type="ARBA" id="ARBA00022747"/>
    </source>
</evidence>
<keyword evidence="2" id="KW-0808">Transferase</keyword>
<dbReference type="InterPro" id="IPR002941">
    <property type="entry name" value="DNA_methylase_N4/N6"/>
</dbReference>
<keyword evidence="1" id="KW-0489">Methyltransferase</keyword>
<dbReference type="InterPro" id="IPR029063">
    <property type="entry name" value="SAM-dependent_MTases_sf"/>
</dbReference>
<sequence length="228" mass="26453">MNMYPDKSIDMILCDLPYGMTGCRWDSIIPFDPLWKQYCRIIKDSGAIVLTATQPFTTKLIGSNPKMFRYCWYWYKNQPTGFANSKKQPLRCVEEVCVFYRHQPTYNPQGIIVLDKPIKRRGHKIPEHSDSVYRMDGSLSNDTETCVVHYPRQLLEVKCERGLHPTQKPVELFQYLIRTYSNPGELVLDNCIGSGTTAVACINSGRNYTGFEMDPKYYEISNCRIQNY</sequence>
<name>A0ABS7DRI9_9FIRM</name>
<evidence type="ECO:0000256" key="2">
    <source>
        <dbReference type="ARBA" id="ARBA00022679"/>
    </source>
</evidence>
<accession>A0ABS7DRI9</accession>
<proteinExistence type="inferred from homology"/>
<evidence type="ECO:0000259" key="5">
    <source>
        <dbReference type="Pfam" id="PF01555"/>
    </source>
</evidence>
<dbReference type="Proteomes" id="UP000719942">
    <property type="component" value="Unassembled WGS sequence"/>
</dbReference>
<dbReference type="Gene3D" id="3.40.50.150">
    <property type="entry name" value="Vaccinia Virus protein VP39"/>
    <property type="match status" value="1"/>
</dbReference>
<protein>
    <recommendedName>
        <fullName evidence="4">Methyltransferase</fullName>
        <ecNumber evidence="4">2.1.1.-</ecNumber>
    </recommendedName>
</protein>
<dbReference type="SUPFAM" id="SSF53335">
    <property type="entry name" value="S-adenosyl-L-methionine-dependent methyltransferases"/>
    <property type="match status" value="1"/>
</dbReference>